<dbReference type="Proteomes" id="UP000465221">
    <property type="component" value="Unassembled WGS sequence"/>
</dbReference>
<protein>
    <submittedName>
        <fullName evidence="2">Uncharacterized protein</fullName>
    </submittedName>
</protein>
<organism evidence="2 3">
    <name type="scientific">Aspergillus udagawae</name>
    <dbReference type="NCBI Taxonomy" id="91492"/>
    <lineage>
        <taxon>Eukaryota</taxon>
        <taxon>Fungi</taxon>
        <taxon>Dikarya</taxon>
        <taxon>Ascomycota</taxon>
        <taxon>Pezizomycotina</taxon>
        <taxon>Eurotiomycetes</taxon>
        <taxon>Eurotiomycetidae</taxon>
        <taxon>Eurotiales</taxon>
        <taxon>Aspergillaceae</taxon>
        <taxon>Aspergillus</taxon>
        <taxon>Aspergillus subgen. Fumigati</taxon>
    </lineage>
</organism>
<evidence type="ECO:0000313" key="2">
    <source>
        <dbReference type="EMBL" id="GFF47099.1"/>
    </source>
</evidence>
<proteinExistence type="predicted"/>
<feature type="region of interest" description="Disordered" evidence="1">
    <location>
        <begin position="63"/>
        <end position="92"/>
    </location>
</feature>
<dbReference type="EMBL" id="BLKC01000068">
    <property type="protein sequence ID" value="GFF47099.1"/>
    <property type="molecule type" value="Genomic_DNA"/>
</dbReference>
<evidence type="ECO:0000313" key="3">
    <source>
        <dbReference type="Proteomes" id="UP000465221"/>
    </source>
</evidence>
<evidence type="ECO:0000256" key="1">
    <source>
        <dbReference type="SAM" id="MobiDB-lite"/>
    </source>
</evidence>
<sequence>MADDLILHYLPPGWTEEMYQNQTDAALEALSEQELQNLMERQAAEAKLISAQNMARINERRIARGAPPMQIPSPSADEAAPVGTGEAEADQTNSTTLENLQTLVLLVEEEDWPDFGFLVFRTYYSDEPLWEKFLAQYDAVLEEGIDAAPAESGIERIRDRIFLKVVSDEAMAGEPPARVAYAYRLCAEEMDDDAEEDRLEPGLHTRMCLMVDEECMRSVVDAKPGSPAPFMKAVDVTLGEQRLSYSGTFKVAIASLITKFYPALLDCQDTSDLVPPTEDAIWGA</sequence>
<accession>A0A8H3P7B1</accession>
<reference evidence="2 3" key="1">
    <citation type="submission" date="2020-01" db="EMBL/GenBank/DDBJ databases">
        <title>Draft genome sequence of Aspergillus udagawae IFM 46972.</title>
        <authorList>
            <person name="Takahashi H."/>
            <person name="Yaguchi T."/>
        </authorList>
    </citation>
    <scope>NUCLEOTIDE SEQUENCE [LARGE SCALE GENOMIC DNA]</scope>
    <source>
        <strain evidence="2 3">IFM 46972</strain>
    </source>
</reference>
<name>A0A8H3P7B1_9EURO</name>
<dbReference type="AlphaFoldDB" id="A0A8H3P7B1"/>
<gene>
    <name evidence="2" type="ORF">IFM46972_08212</name>
</gene>
<comment type="caution">
    <text evidence="2">The sequence shown here is derived from an EMBL/GenBank/DDBJ whole genome shotgun (WGS) entry which is preliminary data.</text>
</comment>